<evidence type="ECO:0000259" key="1">
    <source>
        <dbReference type="Pfam" id="PF18701"/>
    </source>
</evidence>
<dbReference type="Gene3D" id="3.30.420.10">
    <property type="entry name" value="Ribonuclease H-like superfamily/Ribonuclease H"/>
    <property type="match status" value="1"/>
</dbReference>
<sequence>MFRAASEFYKEAGEQLANEKTSWRFIPPHASHFGGLWEAGVKSTKHHLRRVLSDQTLTYEELTTLLCQVEACLNSRPLCPASSDPSDPTALTPGYFLVGEPLINIPEPEESSDTLTHPKTRWRLISAMRDHFWRRWSEEYLHLATGRKVEKRQTQLPARRSSPTQG</sequence>
<dbReference type="Proteomes" id="UP000036403">
    <property type="component" value="Unassembled WGS sequence"/>
</dbReference>
<dbReference type="OrthoDB" id="6615390at2759"/>
<dbReference type="InterPro" id="IPR036397">
    <property type="entry name" value="RNaseH_sf"/>
</dbReference>
<dbReference type="InterPro" id="IPR040676">
    <property type="entry name" value="DUF5641"/>
</dbReference>
<reference evidence="2 3" key="1">
    <citation type="submission" date="2015-04" db="EMBL/GenBank/DDBJ databases">
        <title>Lasius niger genome sequencing.</title>
        <authorList>
            <person name="Konorov E.A."/>
            <person name="Nikitin M.A."/>
            <person name="Kirill M.V."/>
            <person name="Chang P."/>
        </authorList>
    </citation>
    <scope>NUCLEOTIDE SEQUENCE [LARGE SCALE GENOMIC DNA]</scope>
    <source>
        <tissue evidence="2">Whole</tissue>
    </source>
</reference>
<protein>
    <recommendedName>
        <fullName evidence="1">DUF5641 domain-containing protein</fullName>
    </recommendedName>
</protein>
<proteinExistence type="predicted"/>
<organism evidence="2 3">
    <name type="scientific">Lasius niger</name>
    <name type="common">Black garden ant</name>
    <dbReference type="NCBI Taxonomy" id="67767"/>
    <lineage>
        <taxon>Eukaryota</taxon>
        <taxon>Metazoa</taxon>
        <taxon>Ecdysozoa</taxon>
        <taxon>Arthropoda</taxon>
        <taxon>Hexapoda</taxon>
        <taxon>Insecta</taxon>
        <taxon>Pterygota</taxon>
        <taxon>Neoptera</taxon>
        <taxon>Endopterygota</taxon>
        <taxon>Hymenoptera</taxon>
        <taxon>Apocrita</taxon>
        <taxon>Aculeata</taxon>
        <taxon>Formicoidea</taxon>
        <taxon>Formicidae</taxon>
        <taxon>Formicinae</taxon>
        <taxon>Lasius</taxon>
        <taxon>Lasius</taxon>
    </lineage>
</organism>
<comment type="caution">
    <text evidence="2">The sequence shown here is derived from an EMBL/GenBank/DDBJ whole genome shotgun (WGS) entry which is preliminary data.</text>
</comment>
<evidence type="ECO:0000313" key="2">
    <source>
        <dbReference type="EMBL" id="KMQ83197.1"/>
    </source>
</evidence>
<feature type="domain" description="DUF5641" evidence="1">
    <location>
        <begin position="120"/>
        <end position="151"/>
    </location>
</feature>
<dbReference type="PANTHER" id="PTHR47331">
    <property type="entry name" value="PHD-TYPE DOMAIN-CONTAINING PROTEIN"/>
    <property type="match status" value="1"/>
</dbReference>
<dbReference type="GO" id="GO:0003676">
    <property type="term" value="F:nucleic acid binding"/>
    <property type="evidence" value="ECO:0007669"/>
    <property type="project" value="InterPro"/>
</dbReference>
<dbReference type="PaxDb" id="67767-A0A0J7JYN8"/>
<gene>
    <name evidence="2" type="ORF">RF55_20666</name>
</gene>
<keyword evidence="3" id="KW-1185">Reference proteome</keyword>
<dbReference type="Pfam" id="PF18701">
    <property type="entry name" value="DUF5641"/>
    <property type="match status" value="1"/>
</dbReference>
<dbReference type="STRING" id="67767.A0A0J7JYN8"/>
<dbReference type="EMBL" id="LBMM01020865">
    <property type="protein sequence ID" value="KMQ83197.1"/>
    <property type="molecule type" value="Genomic_DNA"/>
</dbReference>
<dbReference type="PANTHER" id="PTHR47331:SF1">
    <property type="entry name" value="GAG-LIKE PROTEIN"/>
    <property type="match status" value="1"/>
</dbReference>
<name>A0A0J7JYN8_LASNI</name>
<dbReference type="AlphaFoldDB" id="A0A0J7JYN8"/>
<accession>A0A0J7JYN8</accession>
<evidence type="ECO:0000313" key="3">
    <source>
        <dbReference type="Proteomes" id="UP000036403"/>
    </source>
</evidence>